<protein>
    <submittedName>
        <fullName evidence="3">Uncharacterized protein</fullName>
    </submittedName>
</protein>
<comment type="caution">
    <text evidence="3">The sequence shown here is derived from an EMBL/GenBank/DDBJ whole genome shotgun (WGS) entry which is preliminary data.</text>
</comment>
<keyword evidence="2" id="KW-0812">Transmembrane</keyword>
<keyword evidence="4" id="KW-1185">Reference proteome</keyword>
<organism evidence="3 4">
    <name type="scientific">Streptomyces griseorubiginosus</name>
    <dbReference type="NCBI Taxonomy" id="67304"/>
    <lineage>
        <taxon>Bacteria</taxon>
        <taxon>Bacillati</taxon>
        <taxon>Actinomycetota</taxon>
        <taxon>Actinomycetes</taxon>
        <taxon>Kitasatosporales</taxon>
        <taxon>Streptomycetaceae</taxon>
        <taxon>Streptomyces</taxon>
    </lineage>
</organism>
<feature type="compositionally biased region" description="Polar residues" evidence="1">
    <location>
        <begin position="234"/>
        <end position="244"/>
    </location>
</feature>
<proteinExistence type="predicted"/>
<accession>A0A101SCZ6</accession>
<feature type="region of interest" description="Disordered" evidence="1">
    <location>
        <begin position="225"/>
        <end position="268"/>
    </location>
</feature>
<sequence>MRYWNEETQRWEDGDGGPTATGPVTPPPSATGPVTPPPPPPSERPGTVPPQTPVWPPAAGSDVTGAGAGTVAGAGTAAGPGTETGPGARGAGAGAAADVPGPGAPADVPGPVGVSSPPPPSPPVGWPGAGGGSTWHGPGVPDGGWSSVEQVGGGGVPSAEWSGSSWSTGGTGGTGGHTAVVPPTPPAAPAAARNRRLVWSVLGGAAAVGVVTTLVLTLVVGGGDKDDQGGGGSPSPTHVVSQQGEPEDSPTPSPTEESASPLASAPQLPDGYELYVDEEGFRIARPVGWSRSTVPSQFGIDVVNYRSPGGEQRLQVYQIAESSPEESFALYLSADTTKPDGFKKLDLRPVDDDGFTGRRLEYVADTLSGEPDLGRWHVYDERFVAQDGLIYAVAAYGLDKNGGQDELKLLTSALKGFCAPYSCDPAAID</sequence>
<name>A0A101SCZ6_9ACTN</name>
<dbReference type="EMBL" id="LMWV01000002">
    <property type="protein sequence ID" value="KUN71553.1"/>
    <property type="molecule type" value="Genomic_DNA"/>
</dbReference>
<evidence type="ECO:0000256" key="2">
    <source>
        <dbReference type="SAM" id="Phobius"/>
    </source>
</evidence>
<feature type="compositionally biased region" description="Low complexity" evidence="1">
    <location>
        <begin position="157"/>
        <end position="168"/>
    </location>
</feature>
<feature type="compositionally biased region" description="Low complexity" evidence="1">
    <location>
        <begin position="94"/>
        <end position="115"/>
    </location>
</feature>
<gene>
    <name evidence="3" type="ORF">AQJ54_01990</name>
</gene>
<keyword evidence="2" id="KW-1133">Transmembrane helix</keyword>
<feature type="transmembrane region" description="Helical" evidence="2">
    <location>
        <begin position="197"/>
        <end position="220"/>
    </location>
</feature>
<feature type="compositionally biased region" description="Gly residues" evidence="1">
    <location>
        <begin position="66"/>
        <end position="93"/>
    </location>
</feature>
<feature type="compositionally biased region" description="Low complexity" evidence="1">
    <location>
        <begin position="254"/>
        <end position="268"/>
    </location>
</feature>
<evidence type="ECO:0000313" key="4">
    <source>
        <dbReference type="Proteomes" id="UP000054375"/>
    </source>
</evidence>
<keyword evidence="2" id="KW-0472">Membrane</keyword>
<feature type="region of interest" description="Disordered" evidence="1">
    <location>
        <begin position="1"/>
        <end position="189"/>
    </location>
</feature>
<evidence type="ECO:0000256" key="1">
    <source>
        <dbReference type="SAM" id="MobiDB-lite"/>
    </source>
</evidence>
<dbReference type="AlphaFoldDB" id="A0A101SCZ6"/>
<feature type="compositionally biased region" description="Basic and acidic residues" evidence="1">
    <location>
        <begin position="1"/>
        <end position="13"/>
    </location>
</feature>
<dbReference type="Proteomes" id="UP000054375">
    <property type="component" value="Unassembled WGS sequence"/>
</dbReference>
<feature type="compositionally biased region" description="Pro residues" evidence="1">
    <location>
        <begin position="116"/>
        <end position="125"/>
    </location>
</feature>
<evidence type="ECO:0000313" key="3">
    <source>
        <dbReference type="EMBL" id="KUN71553.1"/>
    </source>
</evidence>
<reference evidence="3 4" key="1">
    <citation type="submission" date="2015-10" db="EMBL/GenBank/DDBJ databases">
        <title>Draft genome sequence of Streptomyces griseorubiginosus DSM 40469, type strain for the species Streptomyces griseorubiginosus.</title>
        <authorList>
            <person name="Ruckert C."/>
            <person name="Winkler A."/>
            <person name="Kalinowski J."/>
            <person name="Kampfer P."/>
            <person name="Glaeser S."/>
        </authorList>
    </citation>
    <scope>NUCLEOTIDE SEQUENCE [LARGE SCALE GENOMIC DNA]</scope>
    <source>
        <strain evidence="3 4">DSM 40469</strain>
    </source>
</reference>
<feature type="compositionally biased region" description="Pro residues" evidence="1">
    <location>
        <begin position="24"/>
        <end position="56"/>
    </location>
</feature>